<evidence type="ECO:0000256" key="3">
    <source>
        <dbReference type="ARBA" id="ARBA00022806"/>
    </source>
</evidence>
<keyword evidence="2 5" id="KW-0378">Hydrolase</keyword>
<evidence type="ECO:0000256" key="4">
    <source>
        <dbReference type="ARBA" id="ARBA00022840"/>
    </source>
</evidence>
<keyword evidence="1 5" id="KW-0547">Nucleotide-binding</keyword>
<gene>
    <name evidence="7" type="ORF">H6A32_03545</name>
</gene>
<dbReference type="Proteomes" id="UP000775686">
    <property type="component" value="Unassembled WGS sequence"/>
</dbReference>
<evidence type="ECO:0000256" key="1">
    <source>
        <dbReference type="ARBA" id="ARBA00022741"/>
    </source>
</evidence>
<dbReference type="InterPro" id="IPR027417">
    <property type="entry name" value="P-loop_NTPase"/>
</dbReference>
<evidence type="ECO:0000256" key="2">
    <source>
        <dbReference type="ARBA" id="ARBA00022801"/>
    </source>
</evidence>
<evidence type="ECO:0000256" key="5">
    <source>
        <dbReference type="PROSITE-ProRule" id="PRU00560"/>
    </source>
</evidence>
<dbReference type="InterPro" id="IPR027785">
    <property type="entry name" value="UvrD-like_helicase_C"/>
</dbReference>
<dbReference type="InterPro" id="IPR000212">
    <property type="entry name" value="DNA_helicase_UvrD/REP"/>
</dbReference>
<dbReference type="EMBL" id="JACJKH010000004">
    <property type="protein sequence ID" value="MBM6743384.1"/>
    <property type="molecule type" value="Genomic_DNA"/>
</dbReference>
<evidence type="ECO:0000313" key="8">
    <source>
        <dbReference type="Proteomes" id="UP000775686"/>
    </source>
</evidence>
<feature type="binding site" evidence="5">
    <location>
        <begin position="224"/>
        <end position="231"/>
    </location>
    <ligand>
        <name>ATP</name>
        <dbReference type="ChEBI" id="CHEBI:30616"/>
    </ligand>
</feature>
<accession>A0ABS2EEL0</accession>
<keyword evidence="4 5" id="KW-0067">ATP-binding</keyword>
<feature type="domain" description="UvrD-like helicase ATP-binding" evidence="6">
    <location>
        <begin position="203"/>
        <end position="539"/>
    </location>
</feature>
<evidence type="ECO:0000313" key="7">
    <source>
        <dbReference type="EMBL" id="MBM6743384.1"/>
    </source>
</evidence>
<dbReference type="Gene3D" id="3.40.50.300">
    <property type="entry name" value="P-loop containing nucleotide triphosphate hydrolases"/>
    <property type="match status" value="2"/>
</dbReference>
<dbReference type="GO" id="GO:0005524">
    <property type="term" value="F:ATP binding"/>
    <property type="evidence" value="ECO:0007669"/>
    <property type="project" value="UniProtKB-KW"/>
</dbReference>
<reference evidence="7 8" key="1">
    <citation type="journal article" date="2021" name="Sci. Rep.">
        <title>The distribution of antibiotic resistance genes in chicken gut microbiota commensals.</title>
        <authorList>
            <person name="Juricova H."/>
            <person name="Matiasovicova J."/>
            <person name="Kubasova T."/>
            <person name="Cejkova D."/>
            <person name="Rychlik I."/>
        </authorList>
    </citation>
    <scope>NUCLEOTIDE SEQUENCE [LARGE SCALE GENOMIC DNA]</scope>
    <source>
        <strain evidence="7 8">An770</strain>
    </source>
</reference>
<comment type="caution">
    <text evidence="7">The sequence shown here is derived from an EMBL/GenBank/DDBJ whole genome shotgun (WGS) entry which is preliminary data.</text>
</comment>
<dbReference type="PANTHER" id="PTHR11070">
    <property type="entry name" value="UVRD / RECB / PCRA DNA HELICASE FAMILY MEMBER"/>
    <property type="match status" value="1"/>
</dbReference>
<keyword evidence="3 5" id="KW-0347">Helicase</keyword>
<dbReference type="SUPFAM" id="SSF52540">
    <property type="entry name" value="P-loop containing nucleoside triphosphate hydrolases"/>
    <property type="match status" value="1"/>
</dbReference>
<dbReference type="PANTHER" id="PTHR11070:SF17">
    <property type="entry name" value="DNA HELICASE IV"/>
    <property type="match status" value="1"/>
</dbReference>
<keyword evidence="8" id="KW-1185">Reference proteome</keyword>
<name>A0ABS2EEL0_9FIRM</name>
<organism evidence="7 8">
    <name type="scientific">Drancourtella massiliensis</name>
    <dbReference type="NCBI Taxonomy" id="1632013"/>
    <lineage>
        <taxon>Bacteria</taxon>
        <taxon>Bacillati</taxon>
        <taxon>Bacillota</taxon>
        <taxon>Clostridia</taxon>
        <taxon>Eubacteriales</taxon>
        <taxon>Oscillospiraceae</taxon>
        <taxon>Drancourtella</taxon>
    </lineage>
</organism>
<sequence>MGWPEKKGMIMMNQDYQEELLHLESCLSVIQENIRLYEAREQASRKEVTALFQAVRKGEGDSYGQLVASQNILEHVQNTLRKNRSALHQPYFGRIVYDDLTYEASECCYIGKNGISKNQTDVIVVDWRAPVANVYYENSLGNGHYAVPGSSDVEIDLHQKRTYDISDGTLHDYYDDDIAANDDLLVKYLSQNKDAVLGDIIATIQKEQNTIIRDLPSKNIIVQGVAGSGKTTVALHRISYLLYNYEDLYKPSEFCIIGSSDMLLHYIRSGLPELDVHHIHEMRMDEIFPYLMEKAWKKQYQIVPDYPEAEIKSHLPFIRALDRFLAELTEEALNLSDITDPDLGVVLSLESMLEARSYHPEDSLYQFEKHLNERILSRLKFLCTERSSDFKKAKRQAFRKYFDSSVRKWTVPGLYLAFLTELEEQDSSLDFSATKAGVSKGKTDVYDAAAFGLIYRRIFQKQDQDVFSQIFIDEAQDFGETVYYVLKQMLHDCYFTIMGDVSQNIRYETGMNDWEQLKEAMFDSPKDSFYLLLKSYRNTIEISRFAGQVLQRASQGGYQIDPVIRHGQPVSILQAEPSGLFYQLQETLRHVREKKFETIAVICRTPEEAAELKSGLGIPLEEDDNSFHNGVMVLPVSLTKGLEFDCVILWKPDEDHYQDHPKDAKLLYVAITRALHELYLLTDRPLTPLLLTSTGSESVLK</sequence>
<dbReference type="PROSITE" id="PS51198">
    <property type="entry name" value="UVRD_HELICASE_ATP_BIND"/>
    <property type="match status" value="1"/>
</dbReference>
<evidence type="ECO:0000259" key="6">
    <source>
        <dbReference type="PROSITE" id="PS51198"/>
    </source>
</evidence>
<proteinExistence type="predicted"/>
<protein>
    <submittedName>
        <fullName evidence="7">ATP-binding domain-containing protein</fullName>
    </submittedName>
</protein>
<dbReference type="InterPro" id="IPR014016">
    <property type="entry name" value="UvrD-like_ATP-bd"/>
</dbReference>
<dbReference type="Pfam" id="PF00580">
    <property type="entry name" value="UvrD-helicase"/>
    <property type="match status" value="1"/>
</dbReference>
<dbReference type="Pfam" id="PF13538">
    <property type="entry name" value="UvrD_C_2"/>
    <property type="match status" value="1"/>
</dbReference>